<proteinExistence type="predicted"/>
<sequence>MKRYYSASSLLITLILLSGLFAVIFLNKDSLLKQEKVSLFYYQQYLTDKYQLIEKLAIDPEIECQNQKQTNVIFEFKVMKYSFHCQFSSIFDPFKPTKEKYIQVDKIENWLNLLPYQSEIYKINHLAELPESSLENPKIVIALQDINEKLEKDFYGIVITDYLFDLTGRKRMYGTLYSTYDNLREERNLSYKKEVIQHLENKFSSWHYLPYSRNILANE</sequence>
<organism evidence="1 3">
    <name type="scientific">Glaesserella parasuis</name>
    <name type="common">Haemophilus parasuis</name>
    <dbReference type="NCBI Taxonomy" id="738"/>
    <lineage>
        <taxon>Bacteria</taxon>
        <taxon>Pseudomonadati</taxon>
        <taxon>Pseudomonadota</taxon>
        <taxon>Gammaproteobacteria</taxon>
        <taxon>Pasteurellales</taxon>
        <taxon>Pasteurellaceae</taxon>
        <taxon>Glaesserella</taxon>
    </lineage>
</organism>
<name>A0A084EXP2_GLAPU</name>
<reference evidence="2" key="2">
    <citation type="submission" date="2023-04" db="EMBL/GenBank/DDBJ databases">
        <title>Molecular characterization of the Integrative and Conjugative elements harboring multidrug-resistance gene from Glaesserella (Haemophilus) parasuis.</title>
        <authorList>
            <person name="Che Y."/>
            <person name="Zhou L."/>
        </authorList>
    </citation>
    <scope>NUCLEOTIDE SEQUENCE</scope>
    <source>
        <strain evidence="2">Z44</strain>
    </source>
</reference>
<dbReference type="Proteomes" id="UP001222296">
    <property type="component" value="Chromosome"/>
</dbReference>
<dbReference type="OrthoDB" id="5676052at2"/>
<dbReference type="RefSeq" id="WP_021113387.1">
    <property type="nucleotide sequence ID" value="NZ_CBCRUP010000018.1"/>
</dbReference>
<evidence type="ECO:0000313" key="1">
    <source>
        <dbReference type="EMBL" id="MDD2168567.1"/>
    </source>
</evidence>
<protein>
    <submittedName>
        <fullName evidence="1">DUF2572 family protein</fullName>
    </submittedName>
</protein>
<accession>A0A084EXP2</accession>
<dbReference type="AlphaFoldDB" id="A0A084EXP2"/>
<reference evidence="1" key="1">
    <citation type="submission" date="2022-09" db="EMBL/GenBank/DDBJ databases">
        <title>Molecular characterization of Glaesserella parasuis strains circulating in commercial swine farms using whole-genome sequencing.</title>
        <authorList>
            <person name="Mugabi R."/>
            <person name="Clavijo M."/>
            <person name="Li G."/>
        </authorList>
    </citation>
    <scope>NUCLEOTIDE SEQUENCE</scope>
    <source>
        <strain evidence="1">0435-53</strain>
    </source>
</reference>
<evidence type="ECO:0000313" key="2">
    <source>
        <dbReference type="EMBL" id="WGE09558.1"/>
    </source>
</evidence>
<evidence type="ECO:0000313" key="3">
    <source>
        <dbReference type="Proteomes" id="UP001148834"/>
    </source>
</evidence>
<dbReference type="Proteomes" id="UP001148834">
    <property type="component" value="Unassembled WGS sequence"/>
</dbReference>
<dbReference type="EMBL" id="CP121769">
    <property type="protein sequence ID" value="WGE09558.1"/>
    <property type="molecule type" value="Genomic_DNA"/>
</dbReference>
<dbReference type="EMBL" id="JAODIR010000044">
    <property type="protein sequence ID" value="MDD2168567.1"/>
    <property type="molecule type" value="Genomic_DNA"/>
</dbReference>
<gene>
    <name evidence="1" type="ORF">N5925_08220</name>
    <name evidence="2" type="ORF">QBL01_09930</name>
</gene>